<dbReference type="RefSeq" id="WP_203786259.1">
    <property type="nucleotide sequence ID" value="NZ_BOMV01000071.1"/>
</dbReference>
<dbReference type="SUPFAM" id="SSF50475">
    <property type="entry name" value="FMN-binding split barrel"/>
    <property type="match status" value="1"/>
</dbReference>
<dbReference type="Pfam" id="PF01243">
    <property type="entry name" value="PNPOx_N"/>
    <property type="match status" value="1"/>
</dbReference>
<feature type="domain" description="Pyridoxamine 5'-phosphate oxidase N-terminal" evidence="1">
    <location>
        <begin position="7"/>
        <end position="98"/>
    </location>
</feature>
<evidence type="ECO:0000313" key="3">
    <source>
        <dbReference type="Proteomes" id="UP000636960"/>
    </source>
</evidence>
<dbReference type="AlphaFoldDB" id="A0A919K5T3"/>
<reference evidence="2" key="1">
    <citation type="submission" date="2021-01" db="EMBL/GenBank/DDBJ databases">
        <title>Whole genome shotgun sequence of Actinoplanes rishiriensis NBRC 108556.</title>
        <authorList>
            <person name="Komaki H."/>
            <person name="Tamura T."/>
        </authorList>
    </citation>
    <scope>NUCLEOTIDE SEQUENCE</scope>
    <source>
        <strain evidence="2">NBRC 108556</strain>
    </source>
</reference>
<protein>
    <recommendedName>
        <fullName evidence="1">Pyridoxamine 5'-phosphate oxidase N-terminal domain-containing protein</fullName>
    </recommendedName>
</protein>
<gene>
    <name evidence="2" type="ORF">Ari01nite_67240</name>
</gene>
<evidence type="ECO:0000259" key="1">
    <source>
        <dbReference type="Pfam" id="PF01243"/>
    </source>
</evidence>
<comment type="caution">
    <text evidence="2">The sequence shown here is derived from an EMBL/GenBank/DDBJ whole genome shotgun (WGS) entry which is preliminary data.</text>
</comment>
<dbReference type="InterPro" id="IPR011576">
    <property type="entry name" value="Pyridox_Oxase_N"/>
</dbReference>
<proteinExistence type="predicted"/>
<dbReference type="Proteomes" id="UP000636960">
    <property type="component" value="Unassembled WGS sequence"/>
</dbReference>
<organism evidence="2 3">
    <name type="scientific">Paractinoplanes rishiriensis</name>
    <dbReference type="NCBI Taxonomy" id="1050105"/>
    <lineage>
        <taxon>Bacteria</taxon>
        <taxon>Bacillati</taxon>
        <taxon>Actinomycetota</taxon>
        <taxon>Actinomycetes</taxon>
        <taxon>Micromonosporales</taxon>
        <taxon>Micromonosporaceae</taxon>
        <taxon>Paractinoplanes</taxon>
    </lineage>
</organism>
<sequence length="163" mass="18117">MSDPELDQVVRDVFDANRYLTLGTVEPDGGPRLSPVYFTHHEYRTLYWISHPRAQHSQNVETTPEIVMVIFDSSVPPTDNPQAVYLSATAQRVPDDQLAIECVIAFRDVGADAHPFAPEELTAPAPLRLYRAVVSGYEIHIRGNHPTLGTGTDVRLPVTLAEE</sequence>
<accession>A0A919K5T3</accession>
<dbReference type="EMBL" id="BOMV01000071">
    <property type="protein sequence ID" value="GIE99259.1"/>
    <property type="molecule type" value="Genomic_DNA"/>
</dbReference>
<name>A0A919K5T3_9ACTN</name>
<evidence type="ECO:0000313" key="2">
    <source>
        <dbReference type="EMBL" id="GIE99259.1"/>
    </source>
</evidence>
<dbReference type="Gene3D" id="2.30.110.10">
    <property type="entry name" value="Electron Transport, Fmn-binding Protein, Chain A"/>
    <property type="match status" value="1"/>
</dbReference>
<keyword evidence="3" id="KW-1185">Reference proteome</keyword>
<dbReference type="InterPro" id="IPR012349">
    <property type="entry name" value="Split_barrel_FMN-bd"/>
</dbReference>